<protein>
    <submittedName>
        <fullName evidence="1">Putative secreted protein</fullName>
    </submittedName>
</protein>
<reference evidence="1" key="1">
    <citation type="submission" date="2019-12" db="EMBL/GenBank/DDBJ databases">
        <title>An insight into the sialome of adult female Ixodes ricinus ticks feeding for 6 days.</title>
        <authorList>
            <person name="Perner J."/>
            <person name="Ribeiro J.M.C."/>
        </authorList>
    </citation>
    <scope>NUCLEOTIDE SEQUENCE</scope>
    <source>
        <strain evidence="1">Semi-engorged</strain>
        <tissue evidence="1">Salivary glands</tissue>
    </source>
</reference>
<evidence type="ECO:0000313" key="1">
    <source>
        <dbReference type="EMBL" id="MXU84165.1"/>
    </source>
</evidence>
<dbReference type="EMBL" id="GIFC01002082">
    <property type="protein sequence ID" value="MXU84165.1"/>
    <property type="molecule type" value="Transcribed_RNA"/>
</dbReference>
<organism evidence="1">
    <name type="scientific">Ixodes ricinus</name>
    <name type="common">Common tick</name>
    <name type="synonym">Acarus ricinus</name>
    <dbReference type="NCBI Taxonomy" id="34613"/>
    <lineage>
        <taxon>Eukaryota</taxon>
        <taxon>Metazoa</taxon>
        <taxon>Ecdysozoa</taxon>
        <taxon>Arthropoda</taxon>
        <taxon>Chelicerata</taxon>
        <taxon>Arachnida</taxon>
        <taxon>Acari</taxon>
        <taxon>Parasitiformes</taxon>
        <taxon>Ixodida</taxon>
        <taxon>Ixodoidea</taxon>
        <taxon>Ixodidae</taxon>
        <taxon>Ixodinae</taxon>
        <taxon>Ixodes</taxon>
    </lineage>
</organism>
<name>A0A6B0U6H8_IXORI</name>
<accession>A0A6B0U6H8</accession>
<sequence>MAVVSSLLPSFSLAPSALSSLYFTFLLSAPSSPHPLAKLSQYMALGHPNLSLKKTRKRILKQIKLSAKSTWWMLLKPRS</sequence>
<dbReference type="AlphaFoldDB" id="A0A6B0U6H8"/>
<proteinExistence type="predicted"/>